<dbReference type="EMBL" id="MRCC01000012">
    <property type="protein sequence ID" value="OKH24651.1"/>
    <property type="molecule type" value="Genomic_DNA"/>
</dbReference>
<dbReference type="Pfam" id="PF01042">
    <property type="entry name" value="Ribonuc_L-PSP"/>
    <property type="match status" value="1"/>
</dbReference>
<evidence type="ECO:0000313" key="2">
    <source>
        <dbReference type="Proteomes" id="UP000185984"/>
    </source>
</evidence>
<dbReference type="PANTHER" id="PTHR11803">
    <property type="entry name" value="2-IMINOBUTANOATE/2-IMINOPROPANOATE DEAMINASE RIDA"/>
    <property type="match status" value="1"/>
</dbReference>
<dbReference type="CDD" id="cd06151">
    <property type="entry name" value="YjgF_YER057c_UK114_like_3"/>
    <property type="match status" value="1"/>
</dbReference>
<dbReference type="Proteomes" id="UP000185984">
    <property type="component" value="Unassembled WGS sequence"/>
</dbReference>
<dbReference type="InterPro" id="IPR006175">
    <property type="entry name" value="YjgF/YER057c/UK114"/>
</dbReference>
<dbReference type="GO" id="GO:0005829">
    <property type="term" value="C:cytosol"/>
    <property type="evidence" value="ECO:0007669"/>
    <property type="project" value="TreeGrafter"/>
</dbReference>
<protein>
    <submittedName>
        <fullName evidence="1">Translation initiation inhibitor, yjgF family protein</fullName>
    </submittedName>
</protein>
<dbReference type="AlphaFoldDB" id="A0A1U7HM71"/>
<dbReference type="InterPro" id="IPR035959">
    <property type="entry name" value="RutC-like_sf"/>
</dbReference>
<reference evidence="1 2" key="1">
    <citation type="submission" date="2016-11" db="EMBL/GenBank/DDBJ databases">
        <title>Draft Genome Sequences of Nine Cyanobacterial Strains from Diverse Habitats.</title>
        <authorList>
            <person name="Zhu T."/>
            <person name="Hou S."/>
            <person name="Lu X."/>
            <person name="Hess W.R."/>
        </authorList>
    </citation>
    <scope>NUCLEOTIDE SEQUENCE [LARGE SCALE GENOMIC DNA]</scope>
    <source>
        <strain evidence="1 2">5.2 s.c.1</strain>
    </source>
</reference>
<keyword evidence="2" id="KW-1185">Reference proteome</keyword>
<accession>A0A1U7HM71</accession>
<organism evidence="1 2">
    <name type="scientific">Chroogloeocystis siderophila 5.2 s.c.1</name>
    <dbReference type="NCBI Taxonomy" id="247279"/>
    <lineage>
        <taxon>Bacteria</taxon>
        <taxon>Bacillati</taxon>
        <taxon>Cyanobacteriota</taxon>
        <taxon>Cyanophyceae</taxon>
        <taxon>Oscillatoriophycideae</taxon>
        <taxon>Chroococcales</taxon>
        <taxon>Chroococcaceae</taxon>
        <taxon>Chroogloeocystis</taxon>
    </lineage>
</organism>
<dbReference type="RefSeq" id="WP_073550377.1">
    <property type="nucleotide sequence ID" value="NZ_CAWMVK010000004.1"/>
</dbReference>
<dbReference type="Gene3D" id="3.30.1330.40">
    <property type="entry name" value="RutC-like"/>
    <property type="match status" value="1"/>
</dbReference>
<proteinExistence type="predicted"/>
<dbReference type="STRING" id="247279.NIES1031_15210"/>
<dbReference type="SUPFAM" id="SSF55298">
    <property type="entry name" value="YjgF-like"/>
    <property type="match status" value="1"/>
</dbReference>
<evidence type="ECO:0000313" key="1">
    <source>
        <dbReference type="EMBL" id="OKH24651.1"/>
    </source>
</evidence>
<dbReference type="PANTHER" id="PTHR11803:SF59">
    <property type="entry name" value="ENDORIBONUCLEASE"/>
    <property type="match status" value="1"/>
</dbReference>
<dbReference type="OrthoDB" id="9803101at2"/>
<gene>
    <name evidence="1" type="ORF">NIES1031_15210</name>
</gene>
<name>A0A1U7HM71_9CHRO</name>
<comment type="caution">
    <text evidence="1">The sequence shown here is derived from an EMBL/GenBank/DDBJ whole genome shotgun (WGS) entry which is preliminary data.</text>
</comment>
<dbReference type="GO" id="GO:0019239">
    <property type="term" value="F:deaminase activity"/>
    <property type="evidence" value="ECO:0007669"/>
    <property type="project" value="TreeGrafter"/>
</dbReference>
<sequence length="195" mass="21663">MMRYFNRVFKLGRWLILSVCVSILLISLLGVDVQAAVKTAPWMVTFFGPPESPISSAVAVPPIKAYYWTSGTVPPVIDPNAPAGSRERYGDTKTQAIGTLERIQSLLQESGLSLSDVIYLRVYLVADPFKGNTVDYQGWFDAYAQFFNNPTNPVKVARSTLAVAGLVNPDWLIEIEAVAVYPKVGKSFPWYLLFH</sequence>